<evidence type="ECO:0000256" key="1">
    <source>
        <dbReference type="SAM" id="MobiDB-lite"/>
    </source>
</evidence>
<organism evidence="2 3">
    <name type="scientific">Penicillium diatomitis</name>
    <dbReference type="NCBI Taxonomy" id="2819901"/>
    <lineage>
        <taxon>Eukaryota</taxon>
        <taxon>Fungi</taxon>
        <taxon>Dikarya</taxon>
        <taxon>Ascomycota</taxon>
        <taxon>Pezizomycotina</taxon>
        <taxon>Eurotiomycetes</taxon>
        <taxon>Eurotiomycetidae</taxon>
        <taxon>Eurotiales</taxon>
        <taxon>Aspergillaceae</taxon>
        <taxon>Penicillium</taxon>
    </lineage>
</organism>
<evidence type="ECO:0008006" key="4">
    <source>
        <dbReference type="Google" id="ProtNLM"/>
    </source>
</evidence>
<dbReference type="RefSeq" id="XP_056789878.1">
    <property type="nucleotide sequence ID" value="XM_056934684.1"/>
</dbReference>
<dbReference type="Proteomes" id="UP001148312">
    <property type="component" value="Unassembled WGS sequence"/>
</dbReference>
<proteinExistence type="predicted"/>
<feature type="compositionally biased region" description="Polar residues" evidence="1">
    <location>
        <begin position="1"/>
        <end position="10"/>
    </location>
</feature>
<sequence>MAKKQQQPQAAVSFDAIIQNDRRKKQNEQLASQILGKNRIDKGRRASAPGPGQISETSNTKPGSLASRIGAPKVKITQIMDRKRSASVSARPKQTNNKITKSKSAPAPAQSMRKNANSSNQRRVNVERLQAAIESSNHQAALRSAPAGISIKGSSGPFMVVGSNFAPGTTAADIQSAIEPVAGPMLTCRVISHHPGVTAEFAFAERWCAENAVANFHNQRADGRILTLKLQPAGTPISTPGTSFNALREQADRERRSRRAEPQVQDGRYGFDEAGDALNTDTGLYSDQMMVDPPSQKNHNWRKNRR</sequence>
<accession>A0A9W9X653</accession>
<name>A0A9W9X653_9EURO</name>
<gene>
    <name evidence="2" type="ORF">N7539_005082</name>
</gene>
<feature type="compositionally biased region" description="Polar residues" evidence="1">
    <location>
        <begin position="112"/>
        <end position="123"/>
    </location>
</feature>
<evidence type="ECO:0000313" key="2">
    <source>
        <dbReference type="EMBL" id="KAJ5485094.1"/>
    </source>
</evidence>
<evidence type="ECO:0000313" key="3">
    <source>
        <dbReference type="Proteomes" id="UP001148312"/>
    </source>
</evidence>
<reference evidence="2" key="1">
    <citation type="submission" date="2022-12" db="EMBL/GenBank/DDBJ databases">
        <authorList>
            <person name="Petersen C."/>
        </authorList>
    </citation>
    <scope>NUCLEOTIDE SEQUENCE</scope>
    <source>
        <strain evidence="2">IBT 30728</strain>
    </source>
</reference>
<feature type="compositionally biased region" description="Basic and acidic residues" evidence="1">
    <location>
        <begin position="249"/>
        <end position="261"/>
    </location>
</feature>
<keyword evidence="3" id="KW-1185">Reference proteome</keyword>
<feature type="compositionally biased region" description="Polar residues" evidence="1">
    <location>
        <begin position="86"/>
        <end position="103"/>
    </location>
</feature>
<dbReference type="GeneID" id="81624933"/>
<dbReference type="EMBL" id="JAPWDQ010000005">
    <property type="protein sequence ID" value="KAJ5485094.1"/>
    <property type="molecule type" value="Genomic_DNA"/>
</dbReference>
<feature type="compositionally biased region" description="Polar residues" evidence="1">
    <location>
        <begin position="236"/>
        <end position="245"/>
    </location>
</feature>
<feature type="region of interest" description="Disordered" evidence="1">
    <location>
        <begin position="1"/>
        <end position="123"/>
    </location>
</feature>
<comment type="caution">
    <text evidence="2">The sequence shown here is derived from an EMBL/GenBank/DDBJ whole genome shotgun (WGS) entry which is preliminary data.</text>
</comment>
<feature type="region of interest" description="Disordered" evidence="1">
    <location>
        <begin position="233"/>
        <end position="306"/>
    </location>
</feature>
<dbReference type="AlphaFoldDB" id="A0A9W9X653"/>
<protein>
    <recommendedName>
        <fullName evidence="4">RRM domain-containing protein</fullName>
    </recommendedName>
</protein>
<reference evidence="2" key="2">
    <citation type="journal article" date="2023" name="IMA Fungus">
        <title>Comparative genomic study of the Penicillium genus elucidates a diverse pangenome and 15 lateral gene transfer events.</title>
        <authorList>
            <person name="Petersen C."/>
            <person name="Sorensen T."/>
            <person name="Nielsen M.R."/>
            <person name="Sondergaard T.E."/>
            <person name="Sorensen J.L."/>
            <person name="Fitzpatrick D.A."/>
            <person name="Frisvad J.C."/>
            <person name="Nielsen K.L."/>
        </authorList>
    </citation>
    <scope>NUCLEOTIDE SEQUENCE</scope>
    <source>
        <strain evidence="2">IBT 30728</strain>
    </source>
</reference>